<proteinExistence type="predicted"/>
<feature type="signal peptide" evidence="4">
    <location>
        <begin position="1"/>
        <end position="36"/>
    </location>
</feature>
<organism evidence="5 6">
    <name type="scientific">Billgrantia gudaonensis</name>
    <dbReference type="NCBI Taxonomy" id="376427"/>
    <lineage>
        <taxon>Bacteria</taxon>
        <taxon>Pseudomonadati</taxon>
        <taxon>Pseudomonadota</taxon>
        <taxon>Gammaproteobacteria</taxon>
        <taxon>Oceanospirillales</taxon>
        <taxon>Halomonadaceae</taxon>
        <taxon>Billgrantia</taxon>
    </lineage>
</organism>
<accession>A0A1G8XQW8</accession>
<dbReference type="RefSeq" id="WP_089686485.1">
    <property type="nucleotide sequence ID" value="NZ_FNES01000009.1"/>
</dbReference>
<dbReference type="PANTHER" id="PTHR45586:SF1">
    <property type="entry name" value="LIPOPOLYSACCHARIDE ASSEMBLY PROTEIN B"/>
    <property type="match status" value="1"/>
</dbReference>
<feature type="chain" id="PRO_5011701501" evidence="4">
    <location>
        <begin position="37"/>
        <end position="606"/>
    </location>
</feature>
<dbReference type="OrthoDB" id="9766710at2"/>
<dbReference type="InterPro" id="IPR011990">
    <property type="entry name" value="TPR-like_helical_dom_sf"/>
</dbReference>
<reference evidence="5 6" key="1">
    <citation type="submission" date="2016-10" db="EMBL/GenBank/DDBJ databases">
        <authorList>
            <person name="de Groot N.N."/>
        </authorList>
    </citation>
    <scope>NUCLEOTIDE SEQUENCE [LARGE SCALE GENOMIC DNA]</scope>
    <source>
        <strain evidence="5 6">CGMCC 1.6133</strain>
    </source>
</reference>
<dbReference type="EMBL" id="FNES01000009">
    <property type="protein sequence ID" value="SDJ92959.1"/>
    <property type="molecule type" value="Genomic_DNA"/>
</dbReference>
<evidence type="ECO:0000256" key="3">
    <source>
        <dbReference type="PROSITE-ProRule" id="PRU00339"/>
    </source>
</evidence>
<keyword evidence="2 3" id="KW-0802">TPR repeat</keyword>
<evidence type="ECO:0000256" key="1">
    <source>
        <dbReference type="ARBA" id="ARBA00022737"/>
    </source>
</evidence>
<dbReference type="Pfam" id="PF13424">
    <property type="entry name" value="TPR_12"/>
    <property type="match status" value="1"/>
</dbReference>
<dbReference type="PANTHER" id="PTHR45586">
    <property type="entry name" value="TPR REPEAT-CONTAINING PROTEIN PA4667"/>
    <property type="match status" value="1"/>
</dbReference>
<dbReference type="GO" id="GO:0042802">
    <property type="term" value="F:identical protein binding"/>
    <property type="evidence" value="ECO:0007669"/>
    <property type="project" value="InterPro"/>
</dbReference>
<keyword evidence="4" id="KW-0732">Signal</keyword>
<dbReference type="SUPFAM" id="SSF48452">
    <property type="entry name" value="TPR-like"/>
    <property type="match status" value="2"/>
</dbReference>
<protein>
    <submittedName>
        <fullName evidence="5">Flp pilus assembly protein TadD, contains TPR repeats</fullName>
    </submittedName>
</protein>
<gene>
    <name evidence="5" type="ORF">SAMN04487954_109119</name>
</gene>
<feature type="repeat" description="TPR" evidence="3">
    <location>
        <begin position="515"/>
        <end position="548"/>
    </location>
</feature>
<dbReference type="InterPro" id="IPR011717">
    <property type="entry name" value="TPR-4"/>
</dbReference>
<keyword evidence="1" id="KW-0677">Repeat</keyword>
<dbReference type="Proteomes" id="UP000198525">
    <property type="component" value="Unassembled WGS sequence"/>
</dbReference>
<dbReference type="Pfam" id="PF14559">
    <property type="entry name" value="TPR_19"/>
    <property type="match status" value="1"/>
</dbReference>
<dbReference type="InterPro" id="IPR019734">
    <property type="entry name" value="TPR_rpt"/>
</dbReference>
<dbReference type="PROSITE" id="PS50005">
    <property type="entry name" value="TPR"/>
    <property type="match status" value="1"/>
</dbReference>
<evidence type="ECO:0000256" key="2">
    <source>
        <dbReference type="ARBA" id="ARBA00022803"/>
    </source>
</evidence>
<dbReference type="Gene3D" id="1.25.40.10">
    <property type="entry name" value="Tetratricopeptide repeat domain"/>
    <property type="match status" value="3"/>
</dbReference>
<evidence type="ECO:0000256" key="4">
    <source>
        <dbReference type="SAM" id="SignalP"/>
    </source>
</evidence>
<dbReference type="Pfam" id="PF07721">
    <property type="entry name" value="TPR_4"/>
    <property type="match status" value="2"/>
</dbReference>
<dbReference type="STRING" id="376427.SAMN04487954_109119"/>
<dbReference type="SMART" id="SM00028">
    <property type="entry name" value="TPR"/>
    <property type="match status" value="5"/>
</dbReference>
<evidence type="ECO:0000313" key="5">
    <source>
        <dbReference type="EMBL" id="SDJ92959.1"/>
    </source>
</evidence>
<keyword evidence="6" id="KW-1185">Reference proteome</keyword>
<sequence>MPSTYRAATRSRFHHQGRRWRLGLAALGLGAPLLLAACQAVSTHDSSSPQDDPLAHAPAIEEGLDADSLSSLLLAEFAGQRGDYRRATREYLEMAERLDIPALAERATLAARFSSDPLLLEESVERWQRLAPEADAPMRLLAGLAIQRGNWPEALEQRLALAERGSQADLSGLVELAMEANAELEPLRERLATFLDRAEVELASPHDAELALAMLEAATGQTQRAEVRLDGLAEQHPELPAIWFTRAQLALNADDPERARDAARRGLEIAPDDPRFVLQLAQAELALGNVDAAEARTDALLDSHAGGHQLRLALAQLYIEEGHLEPARRLLLPLTDSDETPAATFALLGAIAETEGEIDNALLYYRQVPPGNEFLNARLNAARMLIDDGRLEDARAFLRIERLRHERHYSDLVALEVELLDERGREDAADELLDSELERTPNDEQLLYLRAMRAWQDRDLEAMERDLERIIEHHPENAMALNALGYTLADLDIEGRLEEARELIERAHELEPDNAAILDSLGWVYFRLGDPQRALPWLERAYAAMPDQEVAAHLAEVLWALDRRDEARDTVHEALERFDEHPLIDELLERIPELSPDASQPDETRS</sequence>
<evidence type="ECO:0000313" key="6">
    <source>
        <dbReference type="Proteomes" id="UP000198525"/>
    </source>
</evidence>
<dbReference type="InterPro" id="IPR051012">
    <property type="entry name" value="CellSynth/LPSAsmb/PSIAsmb"/>
</dbReference>
<name>A0A1G8XQW8_9GAMM</name>
<dbReference type="AlphaFoldDB" id="A0A1G8XQW8"/>